<sequence>MAEHENTDNGRKSVDENNEAVSGRADTTEQVEADIGAVQGSAPDEDMGEGAERTLQPGSPKTETPPDSGEIEWARQVVKKPPHA</sequence>
<dbReference type="EMBL" id="FXUI01000030">
    <property type="protein sequence ID" value="SMP82858.1"/>
    <property type="molecule type" value="Genomic_DNA"/>
</dbReference>
<protein>
    <submittedName>
        <fullName evidence="2">Uncharacterized protein</fullName>
    </submittedName>
</protein>
<feature type="region of interest" description="Disordered" evidence="1">
    <location>
        <begin position="1"/>
        <end position="84"/>
    </location>
</feature>
<feature type="compositionally biased region" description="Basic and acidic residues" evidence="1">
    <location>
        <begin position="1"/>
        <end position="15"/>
    </location>
</feature>
<organism evidence="2 3">
    <name type="scientific">Novosphingobium panipatense</name>
    <dbReference type="NCBI Taxonomy" id="428991"/>
    <lineage>
        <taxon>Bacteria</taxon>
        <taxon>Pseudomonadati</taxon>
        <taxon>Pseudomonadota</taxon>
        <taxon>Alphaproteobacteria</taxon>
        <taxon>Sphingomonadales</taxon>
        <taxon>Sphingomonadaceae</taxon>
        <taxon>Novosphingobium</taxon>
    </lineage>
</organism>
<reference evidence="2 3" key="1">
    <citation type="submission" date="2017-05" db="EMBL/GenBank/DDBJ databases">
        <authorList>
            <person name="Varghese N."/>
            <person name="Submissions S."/>
        </authorList>
    </citation>
    <scope>NUCLEOTIDE SEQUENCE [LARGE SCALE GENOMIC DNA]</scope>
    <source>
        <strain evidence="2 3">SM16</strain>
    </source>
</reference>
<keyword evidence="3" id="KW-1185">Reference proteome</keyword>
<evidence type="ECO:0000313" key="2">
    <source>
        <dbReference type="EMBL" id="SMP82858.1"/>
    </source>
</evidence>
<name>A0ABY1QYS1_9SPHN</name>
<comment type="caution">
    <text evidence="2">The sequence shown here is derived from an EMBL/GenBank/DDBJ whole genome shotgun (WGS) entry which is preliminary data.</text>
</comment>
<evidence type="ECO:0000256" key="1">
    <source>
        <dbReference type="SAM" id="MobiDB-lite"/>
    </source>
</evidence>
<gene>
    <name evidence="2" type="ORF">SAMN06296065_13012</name>
</gene>
<dbReference type="Proteomes" id="UP001157910">
    <property type="component" value="Unassembled WGS sequence"/>
</dbReference>
<accession>A0ABY1QYS1</accession>
<evidence type="ECO:0000313" key="3">
    <source>
        <dbReference type="Proteomes" id="UP001157910"/>
    </source>
</evidence>
<proteinExistence type="predicted"/>
<dbReference type="RefSeq" id="WP_103729492.1">
    <property type="nucleotide sequence ID" value="NZ_FXUI01000030.1"/>
</dbReference>